<name>A0A1S4FBY7_AEDAE</name>
<dbReference type="OrthoDB" id="9990834at2759"/>
<dbReference type="InterPro" id="IPR037380">
    <property type="entry name" value="DALRD3"/>
</dbReference>
<dbReference type="InterPro" id="IPR009080">
    <property type="entry name" value="tRNAsynth_Ia_anticodon-bd"/>
</dbReference>
<dbReference type="GO" id="GO:0004814">
    <property type="term" value="F:arginine-tRNA ligase activity"/>
    <property type="evidence" value="ECO:0007669"/>
    <property type="project" value="InterPro"/>
</dbReference>
<gene>
    <name evidence="2" type="ORF">AaeL_AAEL005905</name>
</gene>
<protein>
    <submittedName>
        <fullName evidence="2">AAEL005905-PA</fullName>
    </submittedName>
</protein>
<dbReference type="OMA" id="SSWPIRI"/>
<sequence length="395" mass="45765">MHDMEKFEEHLKKALQKWFNISRYSIRYQSKQLAQCGDIVVKFIPPTPTDVSFETQSLIEESIEWNLPLETIEITNLSAELHLKRESVFRYFITNCIEDNLRFHNEELNYIVLISDTDELCPDNFTMTDFRLSVVHEVVKNVLGFCGFKVLNHRPTEEVPQVINIARNRRKGSTGIELLCGPVTSNGIIAADYIKKRANDMQLIAQHKYGIRVRDHQRFQETIASLGRSAAIVDMLESKTSSPIDMRKEKNQSSKGAAFILYNYARISVLFKTFAEKQKTGYYPELPPLENVDYSLLSEEDEWHLFWVYVVGFPEMLKQALGDGQLTRLSPHLVLGFTSGLVICLSKYYRRVRILTENRDHLLPTMYARIYLLKSVYYILSTLLDILDLEAVTQM</sequence>
<dbReference type="KEGG" id="aag:5567157"/>
<dbReference type="InterPro" id="IPR008909">
    <property type="entry name" value="DALR_anticod-bd"/>
</dbReference>
<evidence type="ECO:0000313" key="3">
    <source>
        <dbReference type="Proteomes" id="UP000682892"/>
    </source>
</evidence>
<feature type="domain" description="DALR anticodon binding" evidence="1">
    <location>
        <begin position="260"/>
        <end position="395"/>
    </location>
</feature>
<evidence type="ECO:0000313" key="2">
    <source>
        <dbReference type="EMBL" id="EAT42580.1"/>
    </source>
</evidence>
<dbReference type="PANTHER" id="PTHR16043">
    <property type="entry name" value="DALRD3 PROTEIN"/>
    <property type="match status" value="1"/>
</dbReference>
<dbReference type="GO" id="GO:0000049">
    <property type="term" value="F:tRNA binding"/>
    <property type="evidence" value="ECO:0007669"/>
    <property type="project" value="TreeGrafter"/>
</dbReference>
<organism evidence="2 3">
    <name type="scientific">Aedes aegypti</name>
    <name type="common">Yellowfever mosquito</name>
    <name type="synonym">Culex aegypti</name>
    <dbReference type="NCBI Taxonomy" id="7159"/>
    <lineage>
        <taxon>Eukaryota</taxon>
        <taxon>Metazoa</taxon>
        <taxon>Ecdysozoa</taxon>
        <taxon>Arthropoda</taxon>
        <taxon>Hexapoda</taxon>
        <taxon>Insecta</taxon>
        <taxon>Pterygota</taxon>
        <taxon>Neoptera</taxon>
        <taxon>Endopterygota</taxon>
        <taxon>Diptera</taxon>
        <taxon>Nematocera</taxon>
        <taxon>Culicoidea</taxon>
        <taxon>Culicidae</taxon>
        <taxon>Culicinae</taxon>
        <taxon>Aedini</taxon>
        <taxon>Aedes</taxon>
        <taxon>Stegomyia</taxon>
    </lineage>
</organism>
<dbReference type="SMART" id="SM00836">
    <property type="entry name" value="DALR_1"/>
    <property type="match status" value="1"/>
</dbReference>
<dbReference type="SUPFAM" id="SSF47323">
    <property type="entry name" value="Anticodon-binding domain of a subclass of class I aminoacyl-tRNA synthetases"/>
    <property type="match status" value="1"/>
</dbReference>
<dbReference type="GO" id="GO:0106217">
    <property type="term" value="P:tRNA C3-cytosine methylation"/>
    <property type="evidence" value="ECO:0007669"/>
    <property type="project" value="TreeGrafter"/>
</dbReference>
<reference evidence="2" key="3">
    <citation type="submission" date="2012-09" db="EMBL/GenBank/DDBJ databases">
        <authorList>
            <consortium name="VectorBase"/>
        </authorList>
    </citation>
    <scope>NUCLEOTIDE SEQUENCE</scope>
    <source>
        <strain evidence="2">Liverpool</strain>
    </source>
</reference>
<dbReference type="Proteomes" id="UP000682892">
    <property type="component" value="Chromosome 3"/>
</dbReference>
<reference evidence="2" key="1">
    <citation type="submission" date="2005-10" db="EMBL/GenBank/DDBJ databases">
        <authorList>
            <person name="Loftus B.J."/>
            <person name="Nene V.M."/>
            <person name="Hannick L.I."/>
            <person name="Bidwell S."/>
            <person name="Haas B."/>
            <person name="Amedeo P."/>
            <person name="Orvis J."/>
            <person name="Wortman J.R."/>
            <person name="White O.R."/>
            <person name="Salzberg S."/>
            <person name="Shumway M."/>
            <person name="Koo H."/>
            <person name="Zhao Y."/>
            <person name="Holmes M."/>
            <person name="Miller J."/>
            <person name="Schatz M."/>
            <person name="Pop M."/>
            <person name="Pai G."/>
            <person name="Utterback T."/>
            <person name="Rogers Y.-H."/>
            <person name="Kravitz S."/>
            <person name="Fraser C.M."/>
        </authorList>
    </citation>
    <scope>NUCLEOTIDE SEQUENCE</scope>
    <source>
        <strain evidence="2">Liverpool</strain>
    </source>
</reference>
<proteinExistence type="predicted"/>
<reference evidence="2" key="2">
    <citation type="journal article" date="2007" name="Science">
        <title>Genome sequence of Aedes aegypti, a major arbovirus vector.</title>
        <authorList>
            <person name="Nene V."/>
            <person name="Wortman J.R."/>
            <person name="Lawson D."/>
            <person name="Haas B."/>
            <person name="Kodira C."/>
            <person name="Tu Z.J."/>
            <person name="Loftus B."/>
            <person name="Xi Z."/>
            <person name="Megy K."/>
            <person name="Grabherr M."/>
            <person name="Ren Q."/>
            <person name="Zdobnov E.M."/>
            <person name="Lobo N.F."/>
            <person name="Campbell K.S."/>
            <person name="Brown S.E."/>
            <person name="Bonaldo M.F."/>
            <person name="Zhu J."/>
            <person name="Sinkins S.P."/>
            <person name="Hogenkamp D.G."/>
            <person name="Amedeo P."/>
            <person name="Arensburger P."/>
            <person name="Atkinson P.W."/>
            <person name="Bidwell S."/>
            <person name="Biedler J."/>
            <person name="Birney E."/>
            <person name="Bruggner R.V."/>
            <person name="Costas J."/>
            <person name="Coy M.R."/>
            <person name="Crabtree J."/>
            <person name="Crawford M."/>
            <person name="Debruyn B."/>
            <person name="Decaprio D."/>
            <person name="Eiglmeier K."/>
            <person name="Eisenstadt E."/>
            <person name="El-Dorry H."/>
            <person name="Gelbart W.M."/>
            <person name="Gomes S.L."/>
            <person name="Hammond M."/>
            <person name="Hannick L.I."/>
            <person name="Hogan J.R."/>
            <person name="Holmes M.H."/>
            <person name="Jaffe D."/>
            <person name="Johnston J.S."/>
            <person name="Kennedy R.C."/>
            <person name="Koo H."/>
            <person name="Kravitz S."/>
            <person name="Kriventseva E.V."/>
            <person name="Kulp D."/>
            <person name="Labutti K."/>
            <person name="Lee E."/>
            <person name="Li S."/>
            <person name="Lovin D.D."/>
            <person name="Mao C."/>
            <person name="Mauceli E."/>
            <person name="Menck C.F."/>
            <person name="Miller J.R."/>
            <person name="Montgomery P."/>
            <person name="Mori A."/>
            <person name="Nascimento A.L."/>
            <person name="Naveira H.F."/>
            <person name="Nusbaum C."/>
            <person name="O'leary S."/>
            <person name="Orvis J."/>
            <person name="Pertea M."/>
            <person name="Quesneville H."/>
            <person name="Reidenbach K.R."/>
            <person name="Rogers Y.H."/>
            <person name="Roth C.W."/>
            <person name="Schneider J.R."/>
            <person name="Schatz M."/>
            <person name="Shumway M."/>
            <person name="Stanke M."/>
            <person name="Stinson E.O."/>
            <person name="Tubio J.M."/>
            <person name="Vanzee J.P."/>
            <person name="Verjovski-Almeida S."/>
            <person name="Werner D."/>
            <person name="White O."/>
            <person name="Wyder S."/>
            <person name="Zeng Q."/>
            <person name="Zhao Q."/>
            <person name="Zhao Y."/>
            <person name="Hill C.A."/>
            <person name="Raikhel A.S."/>
            <person name="Soares M.B."/>
            <person name="Knudson D.L."/>
            <person name="Lee N.H."/>
            <person name="Galagan J."/>
            <person name="Salzberg S.L."/>
            <person name="Paulsen I.T."/>
            <person name="Dimopoulos G."/>
            <person name="Collins F.H."/>
            <person name="Birren B."/>
            <person name="Fraser-Liggett C.M."/>
            <person name="Severson D.W."/>
        </authorList>
    </citation>
    <scope>NUCLEOTIDE SEQUENCE [LARGE SCALE GENOMIC DNA]</scope>
    <source>
        <strain evidence="2">Liverpool</strain>
    </source>
</reference>
<dbReference type="AlphaFoldDB" id="A0A1S4FBY7"/>
<dbReference type="Pfam" id="PF05746">
    <property type="entry name" value="DALR_1"/>
    <property type="match status" value="1"/>
</dbReference>
<dbReference type="HOGENOM" id="CLU_049503_0_0_1"/>
<evidence type="ECO:0000259" key="1">
    <source>
        <dbReference type="SMART" id="SM00836"/>
    </source>
</evidence>
<accession>A0A1S4FBY7</accession>
<dbReference type="Gene3D" id="1.10.730.10">
    <property type="entry name" value="Isoleucyl-tRNA Synthetase, Domain 1"/>
    <property type="match status" value="1"/>
</dbReference>
<dbReference type="GO" id="GO:0005524">
    <property type="term" value="F:ATP binding"/>
    <property type="evidence" value="ECO:0007669"/>
    <property type="project" value="InterPro"/>
</dbReference>
<dbReference type="GO" id="GO:0006420">
    <property type="term" value="P:arginyl-tRNA aminoacylation"/>
    <property type="evidence" value="ECO:0007669"/>
    <property type="project" value="InterPro"/>
</dbReference>
<dbReference type="EMBL" id="CH477364">
    <property type="protein sequence ID" value="EAT42580.1"/>
    <property type="molecule type" value="Genomic_DNA"/>
</dbReference>
<dbReference type="PANTHER" id="PTHR16043:SF1">
    <property type="entry name" value="DALR ANTICODON-BINDING DOMAIN-CONTAINING PROTEIN 3"/>
    <property type="match status" value="1"/>
</dbReference>